<organism evidence="2 3">
    <name type="scientific">Luoshenia tenuis</name>
    <dbReference type="NCBI Taxonomy" id="2763654"/>
    <lineage>
        <taxon>Bacteria</taxon>
        <taxon>Bacillati</taxon>
        <taxon>Bacillota</taxon>
        <taxon>Clostridia</taxon>
        <taxon>Christensenellales</taxon>
        <taxon>Christensenellaceae</taxon>
        <taxon>Luoshenia</taxon>
    </lineage>
</organism>
<name>A0A926D068_9FIRM</name>
<keyword evidence="2" id="KW-0413">Isomerase</keyword>
<dbReference type="SUPFAM" id="SSF51658">
    <property type="entry name" value="Xylose isomerase-like"/>
    <property type="match status" value="1"/>
</dbReference>
<proteinExistence type="predicted"/>
<evidence type="ECO:0000259" key="1">
    <source>
        <dbReference type="Pfam" id="PF01261"/>
    </source>
</evidence>
<dbReference type="InterPro" id="IPR013022">
    <property type="entry name" value="Xyl_isomerase-like_TIM-brl"/>
</dbReference>
<comment type="caution">
    <text evidence="2">The sequence shown here is derived from an EMBL/GenBank/DDBJ whole genome shotgun (WGS) entry which is preliminary data.</text>
</comment>
<sequence length="279" mass="30506">MYKSVVLGCVNVDVPLLEGIALAGRHGFQGIEVPPDGAALIGEDKVRDALAQWGLNNAGFALPLAYKAADKAEFEAGAEQLKTMAETAARLGGKGCYTWITPWHETMTYQQHFDFMVERLGRYAAILKEFGIALGLEFVGVQKARDTHPNPFIYNIPQMLELCDAIGTGNCGLLLDCHHCYTAGHDMKDVYGLKKEQIVLVHVNDAVAGYTLPEQPDNPRALPRETGVLDIDTFMDALVKIGYEGPVAVEPFSPKLKAMEDNDAKLDLTMEALNSIWPA</sequence>
<dbReference type="Pfam" id="PF01261">
    <property type="entry name" value="AP_endonuc_2"/>
    <property type="match status" value="1"/>
</dbReference>
<dbReference type="EMBL" id="JACRSO010000003">
    <property type="protein sequence ID" value="MBC8529343.1"/>
    <property type="molecule type" value="Genomic_DNA"/>
</dbReference>
<dbReference type="RefSeq" id="WP_249285199.1">
    <property type="nucleotide sequence ID" value="NZ_JACRSO010000003.1"/>
</dbReference>
<dbReference type="PANTHER" id="PTHR12110">
    <property type="entry name" value="HYDROXYPYRUVATE ISOMERASE"/>
    <property type="match status" value="1"/>
</dbReference>
<dbReference type="Proteomes" id="UP000654279">
    <property type="component" value="Unassembled WGS sequence"/>
</dbReference>
<reference evidence="2" key="1">
    <citation type="submission" date="2020-08" db="EMBL/GenBank/DDBJ databases">
        <title>Genome public.</title>
        <authorList>
            <person name="Liu C."/>
            <person name="Sun Q."/>
        </authorList>
    </citation>
    <scope>NUCLEOTIDE SEQUENCE</scope>
    <source>
        <strain evidence="2">NSJ-44</strain>
    </source>
</reference>
<dbReference type="GO" id="GO:0016853">
    <property type="term" value="F:isomerase activity"/>
    <property type="evidence" value="ECO:0007669"/>
    <property type="project" value="UniProtKB-KW"/>
</dbReference>
<dbReference type="InterPro" id="IPR036237">
    <property type="entry name" value="Xyl_isomerase-like_sf"/>
</dbReference>
<keyword evidence="3" id="KW-1185">Reference proteome</keyword>
<dbReference type="InterPro" id="IPR050312">
    <property type="entry name" value="IolE/XylAMocC-like"/>
</dbReference>
<accession>A0A926D068</accession>
<gene>
    <name evidence="2" type="ORF">H8699_07875</name>
</gene>
<dbReference type="AlphaFoldDB" id="A0A926D068"/>
<protein>
    <submittedName>
        <fullName evidence="2">Sugar phosphate isomerase/epimerase</fullName>
    </submittedName>
</protein>
<evidence type="ECO:0000313" key="2">
    <source>
        <dbReference type="EMBL" id="MBC8529343.1"/>
    </source>
</evidence>
<dbReference type="Gene3D" id="3.20.20.150">
    <property type="entry name" value="Divalent-metal-dependent TIM barrel enzymes"/>
    <property type="match status" value="1"/>
</dbReference>
<evidence type="ECO:0000313" key="3">
    <source>
        <dbReference type="Proteomes" id="UP000654279"/>
    </source>
</evidence>
<feature type="domain" description="Xylose isomerase-like TIM barrel" evidence="1">
    <location>
        <begin position="21"/>
        <end position="262"/>
    </location>
</feature>